<dbReference type="InterPro" id="IPR014039">
    <property type="entry name" value="Transl_elong_EFTs/EF1B_dimer"/>
</dbReference>
<dbReference type="OrthoDB" id="9808348at2"/>
<feature type="region of interest" description="Involved in Mg(2+) ion dislocation from EF-Tu" evidence="7">
    <location>
        <begin position="81"/>
        <end position="84"/>
    </location>
</feature>
<dbReference type="SUPFAM" id="SSF54713">
    <property type="entry name" value="Elongation factor Ts (EF-Ts), dimerisation domain"/>
    <property type="match status" value="2"/>
</dbReference>
<dbReference type="PANTHER" id="PTHR11741:SF0">
    <property type="entry name" value="ELONGATION FACTOR TS, MITOCHONDRIAL"/>
    <property type="match status" value="1"/>
</dbReference>
<keyword evidence="12" id="KW-1185">Reference proteome</keyword>
<dbReference type="AlphaFoldDB" id="A0A1R3VRX6"/>
<evidence type="ECO:0000256" key="7">
    <source>
        <dbReference type="HAMAP-Rule" id="MF_00050"/>
    </source>
</evidence>
<dbReference type="CDD" id="cd14275">
    <property type="entry name" value="UBA_EF-Ts"/>
    <property type="match status" value="1"/>
</dbReference>
<evidence type="ECO:0000256" key="3">
    <source>
        <dbReference type="ARBA" id="ARBA00016956"/>
    </source>
</evidence>
<dbReference type="InterPro" id="IPR018101">
    <property type="entry name" value="Transl_elong_Ts_CS"/>
</dbReference>
<dbReference type="InterPro" id="IPR001816">
    <property type="entry name" value="Transl_elong_EFTs/EF1B"/>
</dbReference>
<organism evidence="11 12">
    <name type="scientific">Ectothiorhodosinus mongolicus</name>
    <dbReference type="NCBI Taxonomy" id="233100"/>
    <lineage>
        <taxon>Bacteria</taxon>
        <taxon>Pseudomonadati</taxon>
        <taxon>Pseudomonadota</taxon>
        <taxon>Gammaproteobacteria</taxon>
        <taxon>Chromatiales</taxon>
        <taxon>Ectothiorhodospiraceae</taxon>
        <taxon>Ectothiorhodosinus</taxon>
    </lineage>
</organism>
<keyword evidence="6 7" id="KW-0648">Protein biosynthesis</keyword>
<reference evidence="11 12" key="1">
    <citation type="submission" date="2017-01" db="EMBL/GenBank/DDBJ databases">
        <authorList>
            <person name="Mah S.A."/>
            <person name="Swanson W.J."/>
            <person name="Moy G.W."/>
            <person name="Vacquier V.D."/>
        </authorList>
    </citation>
    <scope>NUCLEOTIDE SEQUENCE [LARGE SCALE GENOMIC DNA]</scope>
    <source>
        <strain evidence="11 12">M9</strain>
    </source>
</reference>
<dbReference type="Gene3D" id="3.30.479.20">
    <property type="entry name" value="Elongation factor Ts, dimerisation domain"/>
    <property type="match status" value="2"/>
</dbReference>
<feature type="domain" description="Translation elongation factor EFTs/EF1B dimerisation" evidence="10">
    <location>
        <begin position="72"/>
        <end position="272"/>
    </location>
</feature>
<gene>
    <name evidence="7" type="primary">tsf</name>
    <name evidence="11" type="ORF">SAMN05216526_0337</name>
</gene>
<sequence length="292" mass="31110">MQISASMVKELRERTGAGMMECKKALSEAGGDMEAAVEAMRKSGAAKAVKKAGRVAAEGQIVVKLSADAKQGVILEVNCETDFVAKDENFQQFAQAITADALTHQPADVEALMALSSASGSWEEQRATLIAKIGENVQVRRFESMSAGAGHLAAYLHGGRIGVLIEVEGGDESLAKDLAMHIAASRPVCVNADDVPQELLEQEKAIFRAQAEESGKPAEIVEKMVTGRISKYLAEVTLLGQAFVKNPDQSVADLLKSSGASVKRFVRYEVGEGIEKKVENFAEEVMAQAKGA</sequence>
<keyword evidence="4 7" id="KW-0963">Cytoplasm</keyword>
<evidence type="ECO:0000256" key="4">
    <source>
        <dbReference type="ARBA" id="ARBA00022490"/>
    </source>
</evidence>
<keyword evidence="5 7" id="KW-0251">Elongation factor</keyword>
<dbReference type="InterPro" id="IPR009060">
    <property type="entry name" value="UBA-like_sf"/>
</dbReference>
<evidence type="ECO:0000256" key="9">
    <source>
        <dbReference type="RuleBase" id="RU000643"/>
    </source>
</evidence>
<dbReference type="Pfam" id="PF00889">
    <property type="entry name" value="EF_TS"/>
    <property type="match status" value="1"/>
</dbReference>
<evidence type="ECO:0000256" key="6">
    <source>
        <dbReference type="ARBA" id="ARBA00022917"/>
    </source>
</evidence>
<evidence type="ECO:0000256" key="1">
    <source>
        <dbReference type="ARBA" id="ARBA00004496"/>
    </source>
</evidence>
<dbReference type="HAMAP" id="MF_00050">
    <property type="entry name" value="EF_Ts"/>
    <property type="match status" value="1"/>
</dbReference>
<proteinExistence type="inferred from homology"/>
<dbReference type="GO" id="GO:0005737">
    <property type="term" value="C:cytoplasm"/>
    <property type="evidence" value="ECO:0007669"/>
    <property type="project" value="UniProtKB-SubCell"/>
</dbReference>
<dbReference type="RefSeq" id="WP_076754379.1">
    <property type="nucleotide sequence ID" value="NZ_CP023018.1"/>
</dbReference>
<comment type="subcellular location">
    <subcellularLocation>
        <location evidence="1 7 9">Cytoplasm</location>
    </subcellularLocation>
</comment>
<evidence type="ECO:0000256" key="5">
    <source>
        <dbReference type="ARBA" id="ARBA00022768"/>
    </source>
</evidence>
<protein>
    <recommendedName>
        <fullName evidence="3 7">Elongation factor Ts</fullName>
        <shortName evidence="7">EF-Ts</shortName>
    </recommendedName>
</protein>
<name>A0A1R3VRX6_9GAMM</name>
<dbReference type="STRING" id="233100.SAMN05216526_0337"/>
<comment type="similarity">
    <text evidence="2 7 8">Belongs to the EF-Ts family.</text>
</comment>
<dbReference type="FunFam" id="3.30.479.20:FF:000001">
    <property type="entry name" value="Elongation factor Ts"/>
    <property type="match status" value="1"/>
</dbReference>
<dbReference type="GO" id="GO:0003746">
    <property type="term" value="F:translation elongation factor activity"/>
    <property type="evidence" value="ECO:0007669"/>
    <property type="project" value="UniProtKB-UniRule"/>
</dbReference>
<dbReference type="FunFam" id="1.10.8.10:FF:000001">
    <property type="entry name" value="Elongation factor Ts"/>
    <property type="match status" value="1"/>
</dbReference>
<comment type="function">
    <text evidence="7 8">Associates with the EF-Tu.GDP complex and induces the exchange of GDP to GTP. It remains bound to the aminoacyl-tRNA.EF-Tu.GTP complex up to the GTP hydrolysis stage on the ribosome.</text>
</comment>
<dbReference type="Proteomes" id="UP000223759">
    <property type="component" value="Unassembled WGS sequence"/>
</dbReference>
<dbReference type="Gene3D" id="1.10.286.20">
    <property type="match status" value="1"/>
</dbReference>
<dbReference type="EMBL" id="FTPK01000001">
    <property type="protein sequence ID" value="SIT65882.1"/>
    <property type="molecule type" value="Genomic_DNA"/>
</dbReference>
<dbReference type="SUPFAM" id="SSF46934">
    <property type="entry name" value="UBA-like"/>
    <property type="match status" value="1"/>
</dbReference>
<evidence type="ECO:0000256" key="8">
    <source>
        <dbReference type="RuleBase" id="RU000642"/>
    </source>
</evidence>
<accession>A0A1R3VRX6</accession>
<dbReference type="PROSITE" id="PS01127">
    <property type="entry name" value="EF_TS_2"/>
    <property type="match status" value="1"/>
</dbReference>
<dbReference type="PROSITE" id="PS01126">
    <property type="entry name" value="EF_TS_1"/>
    <property type="match status" value="1"/>
</dbReference>
<dbReference type="FunFam" id="1.10.286.20:FF:000001">
    <property type="entry name" value="Elongation factor Ts"/>
    <property type="match status" value="1"/>
</dbReference>
<evidence type="ECO:0000313" key="11">
    <source>
        <dbReference type="EMBL" id="SIT65882.1"/>
    </source>
</evidence>
<dbReference type="PANTHER" id="PTHR11741">
    <property type="entry name" value="ELONGATION FACTOR TS"/>
    <property type="match status" value="1"/>
</dbReference>
<evidence type="ECO:0000259" key="10">
    <source>
        <dbReference type="Pfam" id="PF00889"/>
    </source>
</evidence>
<dbReference type="Gene3D" id="1.10.8.10">
    <property type="entry name" value="DNA helicase RuvA subunit, C-terminal domain"/>
    <property type="match status" value="1"/>
</dbReference>
<evidence type="ECO:0000256" key="2">
    <source>
        <dbReference type="ARBA" id="ARBA00005532"/>
    </source>
</evidence>
<dbReference type="NCBIfam" id="TIGR00116">
    <property type="entry name" value="tsf"/>
    <property type="match status" value="1"/>
</dbReference>
<evidence type="ECO:0000313" key="12">
    <source>
        <dbReference type="Proteomes" id="UP000223759"/>
    </source>
</evidence>
<dbReference type="InterPro" id="IPR036402">
    <property type="entry name" value="EF-Ts_dimer_sf"/>
</dbReference>